<accession>A0ACB1MJD2</accession>
<protein>
    <submittedName>
        <fullName evidence="1">Uncharacterized protein</fullName>
    </submittedName>
</protein>
<proteinExistence type="predicted"/>
<evidence type="ECO:0000313" key="2">
    <source>
        <dbReference type="Proteomes" id="UP001162501"/>
    </source>
</evidence>
<dbReference type="Proteomes" id="UP001162501">
    <property type="component" value="Chromosome 34"/>
</dbReference>
<sequence length="261" mass="27239">MEWSGSPRQGAGVGGRSGGKLCPQPDHRSAEGATGLPFGRAGQPGARWEPQQRGANPQELRVSTHKLSEQRPWPDGQLAKPWSLCQAQHTGTGPGRCAARWGNVGTPRVTTAHGALLPAGKPNPGGKAPEKMREAVNTPQNKYCRGVSHTHTPPAHPPLLRKQEKPGSSAARILWETDTVDPACSPAGVRSPGQRHQFTLSRNTKIIWFVGKSLWTLGEVAGVWEPAGVLGAQQGGAGERMGGSGGPHPLTGGGGPGHLGA</sequence>
<dbReference type="EMBL" id="OZ243562">
    <property type="protein sequence ID" value="CAN0499736.1"/>
    <property type="molecule type" value="Genomic_DNA"/>
</dbReference>
<reference evidence="1" key="1">
    <citation type="submission" date="2025-03" db="EMBL/GenBank/DDBJ databases">
        <authorList>
            <consortium name="ELIXIR-Norway"/>
            <consortium name="Elixir Norway"/>
        </authorList>
    </citation>
    <scope>NUCLEOTIDE SEQUENCE</scope>
</reference>
<evidence type="ECO:0000313" key="1">
    <source>
        <dbReference type="EMBL" id="CAN0499736.1"/>
    </source>
</evidence>
<organism evidence="1 2">
    <name type="scientific">Rangifer tarandus platyrhynchus</name>
    <name type="common">Svalbard reindeer</name>
    <dbReference type="NCBI Taxonomy" id="3082113"/>
    <lineage>
        <taxon>Eukaryota</taxon>
        <taxon>Metazoa</taxon>
        <taxon>Chordata</taxon>
        <taxon>Craniata</taxon>
        <taxon>Vertebrata</taxon>
        <taxon>Euteleostomi</taxon>
        <taxon>Mammalia</taxon>
        <taxon>Eutheria</taxon>
        <taxon>Laurasiatheria</taxon>
        <taxon>Artiodactyla</taxon>
        <taxon>Ruminantia</taxon>
        <taxon>Pecora</taxon>
        <taxon>Cervidae</taxon>
        <taxon>Odocoileinae</taxon>
        <taxon>Rangifer</taxon>
    </lineage>
</organism>
<gene>
    <name evidence="1" type="ORF">MRATA1EN22A_LOCUS22192</name>
</gene>
<name>A0ACB1MJD2_RANTA</name>